<organism evidence="1 2">
    <name type="scientific">Empedobacter stercoris</name>
    <dbReference type="NCBI Taxonomy" id="1628248"/>
    <lineage>
        <taxon>Bacteria</taxon>
        <taxon>Pseudomonadati</taxon>
        <taxon>Bacteroidota</taxon>
        <taxon>Flavobacteriia</taxon>
        <taxon>Flavobacteriales</taxon>
        <taxon>Weeksellaceae</taxon>
        <taxon>Empedobacter</taxon>
    </lineage>
</organism>
<keyword evidence="2" id="KW-1185">Reference proteome</keyword>
<proteinExistence type="predicted"/>
<protein>
    <recommendedName>
        <fullName evidence="3">Lipoprotein</fullName>
    </recommendedName>
</protein>
<accession>A0ABX1WIX9</accession>
<dbReference type="EMBL" id="JABFOQ010000002">
    <property type="protein sequence ID" value="NOJ74565.1"/>
    <property type="molecule type" value="Genomic_DNA"/>
</dbReference>
<reference evidence="1 2" key="1">
    <citation type="submission" date="2020-05" db="EMBL/GenBank/DDBJ databases">
        <title>Tigecycline resistant gene in Empedobacter stercoris.</title>
        <authorList>
            <person name="Chen Y."/>
            <person name="Cheng Y."/>
            <person name="Zhou K."/>
        </authorList>
    </citation>
    <scope>NUCLEOTIDE SEQUENCE [LARGE SCALE GENOMIC DNA]</scope>
    <source>
        <strain evidence="1 2">ES202</strain>
    </source>
</reference>
<dbReference type="Proteomes" id="UP000580344">
    <property type="component" value="Unassembled WGS sequence"/>
</dbReference>
<evidence type="ECO:0000313" key="1">
    <source>
        <dbReference type="EMBL" id="NOJ74565.1"/>
    </source>
</evidence>
<sequence>MKRFIVGLTIGLSMISCDSKSDKNDDGMRNQALLACETEAITSEMSPKKKELVKEYCSCATDKMLEEFTYAEMMQMNNPSKELQDRLMEFVKPCLQDLKTKSDELGD</sequence>
<dbReference type="RefSeq" id="WP_171621888.1">
    <property type="nucleotide sequence ID" value="NZ_CP104209.1"/>
</dbReference>
<evidence type="ECO:0000313" key="2">
    <source>
        <dbReference type="Proteomes" id="UP000580344"/>
    </source>
</evidence>
<dbReference type="PROSITE" id="PS51257">
    <property type="entry name" value="PROKAR_LIPOPROTEIN"/>
    <property type="match status" value="1"/>
</dbReference>
<evidence type="ECO:0008006" key="3">
    <source>
        <dbReference type="Google" id="ProtNLM"/>
    </source>
</evidence>
<gene>
    <name evidence="1" type="ORF">HMH06_01665</name>
</gene>
<name>A0ABX1WIX9_9FLAO</name>
<comment type="caution">
    <text evidence="1">The sequence shown here is derived from an EMBL/GenBank/DDBJ whole genome shotgun (WGS) entry which is preliminary data.</text>
</comment>